<dbReference type="RefSeq" id="WP_114772614.1">
    <property type="nucleotide sequence ID" value="NZ_QQBB01000013.1"/>
</dbReference>
<dbReference type="InterPro" id="IPR029058">
    <property type="entry name" value="AB_hydrolase_fold"/>
</dbReference>
<gene>
    <name evidence="1" type="ORF">DES45_11328</name>
</gene>
<name>A0A370H9X2_9HYPH</name>
<dbReference type="SUPFAM" id="SSF53474">
    <property type="entry name" value="alpha/beta-Hydrolases"/>
    <property type="match status" value="1"/>
</dbReference>
<keyword evidence="2" id="KW-1185">Reference proteome</keyword>
<evidence type="ECO:0000313" key="1">
    <source>
        <dbReference type="EMBL" id="RDI53607.1"/>
    </source>
</evidence>
<sequence>MTTTTLSPEIGRSTLPFVDSHHPDRPIEVNVYRPASHVPDDPVVIVQHGMLRNGDEYRDFWIPAAEKHRILIAAPTFSDANFPGPESYNNGLVVEDGGSVRPFEKWLYSVPSRVLAALQKGGVTRRPKARLFGHSAGGQFAHRMLATQDHGFFESVIAGNPGWYTLPTLERSFPEGLGGLGLDEASMARWFAYPMHIFAGDQDISTDDPNLPAQAEALRQGPHRYARAQFVYDFARREAERLGLPFHWKLIRVEGVGHDGAAMSRAAAAYWFEGRIPPADELITAEVGAL</sequence>
<evidence type="ECO:0000313" key="2">
    <source>
        <dbReference type="Proteomes" id="UP000254925"/>
    </source>
</evidence>
<dbReference type="AlphaFoldDB" id="A0A370H9X2"/>
<accession>A0A370H9X2</accession>
<dbReference type="Proteomes" id="UP000254925">
    <property type="component" value="Unassembled WGS sequence"/>
</dbReference>
<reference evidence="1 2" key="1">
    <citation type="submission" date="2018-07" db="EMBL/GenBank/DDBJ databases">
        <title>Genomic Encyclopedia of Type Strains, Phase IV (KMG-IV): sequencing the most valuable type-strain genomes for metagenomic binning, comparative biology and taxonomic classification.</title>
        <authorList>
            <person name="Goeker M."/>
        </authorList>
    </citation>
    <scope>NUCLEOTIDE SEQUENCE [LARGE SCALE GENOMIC DNA]</scope>
    <source>
        <strain evidence="1 2">DSM 14364</strain>
    </source>
</reference>
<organism evidence="1 2">
    <name type="scientific">Microvirga subterranea</name>
    <dbReference type="NCBI Taxonomy" id="186651"/>
    <lineage>
        <taxon>Bacteria</taxon>
        <taxon>Pseudomonadati</taxon>
        <taxon>Pseudomonadota</taxon>
        <taxon>Alphaproteobacteria</taxon>
        <taxon>Hyphomicrobiales</taxon>
        <taxon>Methylobacteriaceae</taxon>
        <taxon>Microvirga</taxon>
    </lineage>
</organism>
<proteinExistence type="predicted"/>
<dbReference type="EMBL" id="QQBB01000013">
    <property type="protein sequence ID" value="RDI53607.1"/>
    <property type="molecule type" value="Genomic_DNA"/>
</dbReference>
<dbReference type="Gene3D" id="3.40.50.1820">
    <property type="entry name" value="alpha/beta hydrolase"/>
    <property type="match status" value="1"/>
</dbReference>
<dbReference type="OrthoDB" id="332706at2"/>
<protein>
    <recommendedName>
        <fullName evidence="3">Alpha/beta hydrolase</fullName>
    </recommendedName>
</protein>
<comment type="caution">
    <text evidence="1">The sequence shown here is derived from an EMBL/GenBank/DDBJ whole genome shotgun (WGS) entry which is preliminary data.</text>
</comment>
<evidence type="ECO:0008006" key="3">
    <source>
        <dbReference type="Google" id="ProtNLM"/>
    </source>
</evidence>